<dbReference type="InterPro" id="IPR007709">
    <property type="entry name" value="N-FG_amidohydro"/>
</dbReference>
<evidence type="ECO:0008006" key="4">
    <source>
        <dbReference type="Google" id="ProtNLM"/>
    </source>
</evidence>
<sequence length="401" mass="43896">MCSLKRELGQESEAAVGGVMAEPAVRMQSAEPVESIEMTEQGSEPSSGGDTKERKAEPLSRGLSGGSSDEEQRPDGLAPDSADSETEQIAELAEPGDPALEQWEEPADLAEQGIEPAEPGVLMEPAQSAEPVDSIEPPTDPVELTPEQEQLLAWAEALEAPFALNDYNGNMLGRTVYAYQPGSCPILVSCPHTVNHWREERVKEMDEYTGALGLMLKSLTDCHLMYTTKLYDEDPNFVLGGVYKTELAKLAQKHGIRLVIDLHGASSAREFDIDLGTQYGKTLREPAAAILLEQLHNGGLPDVRWNDTFAAAGAGTVTAYTAKHLNIQCVQVEINGKYRSPRTDIGSFAKLIDGLAGAIERIKEEVTLHELHKPRIVRGQRGASACYRRRNTYFRTRRQRG</sequence>
<dbReference type="SUPFAM" id="SSF53187">
    <property type="entry name" value="Zn-dependent exopeptidases"/>
    <property type="match status" value="1"/>
</dbReference>
<reference evidence="2 3" key="1">
    <citation type="submission" date="2019-02" db="EMBL/GenBank/DDBJ databases">
        <title>Paenibacillus sp. nov., isolated from surface-sterilized tissue of Thalictrum simplex L.</title>
        <authorList>
            <person name="Tuo L."/>
        </authorList>
    </citation>
    <scope>NUCLEOTIDE SEQUENCE [LARGE SCALE GENOMIC DNA]</scope>
    <source>
        <strain evidence="2 3">N2SHLJ1</strain>
    </source>
</reference>
<proteinExistence type="predicted"/>
<protein>
    <recommendedName>
        <fullName evidence="4">N-formylglutamate amidohydrolase</fullName>
    </recommendedName>
</protein>
<organism evidence="2 3">
    <name type="scientific">Paenibacillus thalictri</name>
    <dbReference type="NCBI Taxonomy" id="2527873"/>
    <lineage>
        <taxon>Bacteria</taxon>
        <taxon>Bacillati</taxon>
        <taxon>Bacillota</taxon>
        <taxon>Bacilli</taxon>
        <taxon>Bacillales</taxon>
        <taxon>Paenibacillaceae</taxon>
        <taxon>Paenibacillus</taxon>
    </lineage>
</organism>
<gene>
    <name evidence="2" type="ORF">EYB31_05700</name>
</gene>
<evidence type="ECO:0000256" key="1">
    <source>
        <dbReference type="SAM" id="MobiDB-lite"/>
    </source>
</evidence>
<dbReference type="OrthoDB" id="2962133at2"/>
<evidence type="ECO:0000313" key="3">
    <source>
        <dbReference type="Proteomes" id="UP000293142"/>
    </source>
</evidence>
<dbReference type="Pfam" id="PF05013">
    <property type="entry name" value="FGase"/>
    <property type="match status" value="1"/>
</dbReference>
<name>A0A4Q9DXD7_9BACL</name>
<keyword evidence="3" id="KW-1185">Reference proteome</keyword>
<dbReference type="RefSeq" id="WP_131012321.1">
    <property type="nucleotide sequence ID" value="NZ_SIRE01000004.1"/>
</dbReference>
<feature type="region of interest" description="Disordered" evidence="1">
    <location>
        <begin position="1"/>
        <end position="89"/>
    </location>
</feature>
<dbReference type="Gene3D" id="3.40.630.40">
    <property type="entry name" value="Zn-dependent exopeptidases"/>
    <property type="match status" value="1"/>
</dbReference>
<dbReference type="AlphaFoldDB" id="A0A4Q9DXD7"/>
<accession>A0A4Q9DXD7</accession>
<comment type="caution">
    <text evidence="2">The sequence shown here is derived from an EMBL/GenBank/DDBJ whole genome shotgun (WGS) entry which is preliminary data.</text>
</comment>
<feature type="compositionally biased region" description="Polar residues" evidence="1">
    <location>
        <begin position="38"/>
        <end position="49"/>
    </location>
</feature>
<evidence type="ECO:0000313" key="2">
    <source>
        <dbReference type="EMBL" id="TBL80720.1"/>
    </source>
</evidence>
<dbReference type="EMBL" id="SIRE01000004">
    <property type="protein sequence ID" value="TBL80720.1"/>
    <property type="molecule type" value="Genomic_DNA"/>
</dbReference>
<dbReference type="Proteomes" id="UP000293142">
    <property type="component" value="Unassembled WGS sequence"/>
</dbReference>